<sequence length="153" mass="16212">MGNKRSGAVVLTIGWLVPVFLGLYYNLWVLPSVANNGAQAAYQVLVEDGWPFAWLIAWIGLSGVCAVLLARQAARGGTSPTWIASLNAVLWCFVIVQAGSIIVSAVVSSSINSLGPLGPIPAGAFWSFGMMLAGFALLVGIVLSIRIRLLRDR</sequence>
<evidence type="ECO:0000256" key="1">
    <source>
        <dbReference type="SAM" id="Phobius"/>
    </source>
</evidence>
<dbReference type="AlphaFoldDB" id="A0A1N6DNL0"/>
<gene>
    <name evidence="2" type="ORF">SAMN05443544_0512</name>
</gene>
<feature type="transmembrane region" description="Helical" evidence="1">
    <location>
        <begin position="123"/>
        <end position="145"/>
    </location>
</feature>
<accession>A0A1N6DNL0</accession>
<feature type="transmembrane region" description="Helical" evidence="1">
    <location>
        <begin position="82"/>
        <end position="103"/>
    </location>
</feature>
<organism evidence="2 3">
    <name type="scientific">Agromyces cerinus subsp. cerinus</name>
    <dbReference type="NCBI Taxonomy" id="232089"/>
    <lineage>
        <taxon>Bacteria</taxon>
        <taxon>Bacillati</taxon>
        <taxon>Actinomycetota</taxon>
        <taxon>Actinomycetes</taxon>
        <taxon>Micrococcales</taxon>
        <taxon>Microbacteriaceae</taxon>
        <taxon>Agromyces</taxon>
    </lineage>
</organism>
<dbReference type="STRING" id="232089.SAMN05443544_0512"/>
<reference evidence="3" key="1">
    <citation type="submission" date="2016-11" db="EMBL/GenBank/DDBJ databases">
        <authorList>
            <person name="Varghese N."/>
            <person name="Submissions S."/>
        </authorList>
    </citation>
    <scope>NUCLEOTIDE SEQUENCE [LARGE SCALE GENOMIC DNA]</scope>
    <source>
        <strain evidence="3">DSM 8595</strain>
    </source>
</reference>
<keyword evidence="1" id="KW-0472">Membrane</keyword>
<keyword evidence="1" id="KW-1133">Transmembrane helix</keyword>
<keyword evidence="3" id="KW-1185">Reference proteome</keyword>
<proteinExistence type="predicted"/>
<evidence type="ECO:0000313" key="2">
    <source>
        <dbReference type="EMBL" id="SIN72253.1"/>
    </source>
</evidence>
<dbReference type="EMBL" id="FSRJ01000001">
    <property type="protein sequence ID" value="SIN72253.1"/>
    <property type="molecule type" value="Genomic_DNA"/>
</dbReference>
<protein>
    <submittedName>
        <fullName evidence="2">Uncharacterized protein</fullName>
    </submittedName>
</protein>
<name>A0A1N6DNL0_9MICO</name>
<evidence type="ECO:0000313" key="3">
    <source>
        <dbReference type="Proteomes" id="UP000184699"/>
    </source>
</evidence>
<feature type="transmembrane region" description="Helical" evidence="1">
    <location>
        <begin position="7"/>
        <end position="30"/>
    </location>
</feature>
<dbReference type="Proteomes" id="UP000184699">
    <property type="component" value="Unassembled WGS sequence"/>
</dbReference>
<feature type="transmembrane region" description="Helical" evidence="1">
    <location>
        <begin position="50"/>
        <end position="70"/>
    </location>
</feature>
<keyword evidence="1" id="KW-0812">Transmembrane</keyword>